<keyword evidence="3 10" id="KW-0547">Nucleotide-binding</keyword>
<feature type="domain" description="Dilute" evidence="12">
    <location>
        <begin position="1173"/>
        <end position="1484"/>
    </location>
</feature>
<dbReference type="PRINTS" id="PR00193">
    <property type="entry name" value="MYOSINHEAVY"/>
</dbReference>
<dbReference type="GO" id="GO:0005737">
    <property type="term" value="C:cytoplasm"/>
    <property type="evidence" value="ECO:0007669"/>
    <property type="project" value="TreeGrafter"/>
</dbReference>
<dbReference type="InterPro" id="IPR037975">
    <property type="entry name" value="MyosinXI_CBD"/>
</dbReference>
<keyword evidence="5" id="KW-0112">Calmodulin-binding</keyword>
<evidence type="ECO:0000259" key="12">
    <source>
        <dbReference type="PROSITE" id="PS51126"/>
    </source>
</evidence>
<dbReference type="Gene3D" id="3.30.70.1590">
    <property type="match status" value="1"/>
</dbReference>
<dbReference type="InterPro" id="IPR001609">
    <property type="entry name" value="Myosin_head_motor_dom-like"/>
</dbReference>
<dbReference type="Gene3D" id="3.40.850.10">
    <property type="entry name" value="Kinesin motor domain"/>
    <property type="match status" value="1"/>
</dbReference>
<accession>A0AAD7VKS3</accession>
<dbReference type="PANTHER" id="PTHR13140:SF772">
    <property type="entry name" value="MYOSIN-17"/>
    <property type="match status" value="1"/>
</dbReference>
<dbReference type="KEGG" id="qsa:O6P43_002702"/>
<keyword evidence="7 10" id="KW-0518">Myosin</keyword>
<dbReference type="CDD" id="cd15475">
    <property type="entry name" value="MyosinXI_CBD"/>
    <property type="match status" value="1"/>
</dbReference>
<dbReference type="GO" id="GO:0051015">
    <property type="term" value="F:actin filament binding"/>
    <property type="evidence" value="ECO:0007669"/>
    <property type="project" value="TreeGrafter"/>
</dbReference>
<organism evidence="15 16">
    <name type="scientific">Quillaja saponaria</name>
    <name type="common">Soap bark tree</name>
    <dbReference type="NCBI Taxonomy" id="32244"/>
    <lineage>
        <taxon>Eukaryota</taxon>
        <taxon>Viridiplantae</taxon>
        <taxon>Streptophyta</taxon>
        <taxon>Embryophyta</taxon>
        <taxon>Tracheophyta</taxon>
        <taxon>Spermatophyta</taxon>
        <taxon>Magnoliopsida</taxon>
        <taxon>eudicotyledons</taxon>
        <taxon>Gunneridae</taxon>
        <taxon>Pentapetalae</taxon>
        <taxon>rosids</taxon>
        <taxon>fabids</taxon>
        <taxon>Fabales</taxon>
        <taxon>Quillajaceae</taxon>
        <taxon>Quillaja</taxon>
    </lineage>
</organism>
<dbReference type="GO" id="GO:0016459">
    <property type="term" value="C:myosin complex"/>
    <property type="evidence" value="ECO:0007669"/>
    <property type="project" value="UniProtKB-KW"/>
</dbReference>
<dbReference type="FunFam" id="1.20.58.530:FF:000002">
    <property type="entry name" value="Class V myosin"/>
    <property type="match status" value="1"/>
</dbReference>
<dbReference type="Pfam" id="PF02736">
    <property type="entry name" value="Myosin_N"/>
    <property type="match status" value="1"/>
</dbReference>
<evidence type="ECO:0000256" key="6">
    <source>
        <dbReference type="ARBA" id="ARBA00023054"/>
    </source>
</evidence>
<dbReference type="Pfam" id="PF00063">
    <property type="entry name" value="Myosin_head"/>
    <property type="match status" value="1"/>
</dbReference>
<keyword evidence="6 11" id="KW-0175">Coiled coil</keyword>
<dbReference type="GO" id="GO:0000146">
    <property type="term" value="F:microfilament motor activity"/>
    <property type="evidence" value="ECO:0007669"/>
    <property type="project" value="TreeGrafter"/>
</dbReference>
<evidence type="ECO:0000256" key="3">
    <source>
        <dbReference type="ARBA" id="ARBA00022741"/>
    </source>
</evidence>
<proteinExistence type="inferred from homology"/>
<evidence type="ECO:0000256" key="9">
    <source>
        <dbReference type="ARBA" id="ARBA00023203"/>
    </source>
</evidence>
<dbReference type="InterPro" id="IPR000048">
    <property type="entry name" value="IQ_motif_EF-hand-BS"/>
</dbReference>
<keyword evidence="2" id="KW-0677">Repeat</keyword>
<dbReference type="InterPro" id="IPR004009">
    <property type="entry name" value="SH3_Myosin"/>
</dbReference>
<evidence type="ECO:0000256" key="5">
    <source>
        <dbReference type="ARBA" id="ARBA00022860"/>
    </source>
</evidence>
<dbReference type="InterPro" id="IPR027417">
    <property type="entry name" value="P-loop_NTPase"/>
</dbReference>
<dbReference type="Gene3D" id="1.20.120.720">
    <property type="entry name" value="Myosin VI head, motor domain, U50 subdomain"/>
    <property type="match status" value="1"/>
</dbReference>
<gene>
    <name evidence="15" type="ORF">O6P43_002702</name>
</gene>
<dbReference type="GO" id="GO:0007015">
    <property type="term" value="P:actin filament organization"/>
    <property type="evidence" value="ECO:0007669"/>
    <property type="project" value="InterPro"/>
</dbReference>
<dbReference type="GO" id="GO:0005524">
    <property type="term" value="F:ATP binding"/>
    <property type="evidence" value="ECO:0007669"/>
    <property type="project" value="UniProtKB-UniRule"/>
</dbReference>
<feature type="region of interest" description="Actin-binding" evidence="10">
    <location>
        <begin position="624"/>
        <end position="646"/>
    </location>
</feature>
<dbReference type="PROSITE" id="PS50096">
    <property type="entry name" value="IQ"/>
    <property type="match status" value="6"/>
</dbReference>
<evidence type="ECO:0000256" key="11">
    <source>
        <dbReference type="SAM" id="Coils"/>
    </source>
</evidence>
<dbReference type="Gene3D" id="1.10.10.820">
    <property type="match status" value="1"/>
</dbReference>
<dbReference type="FunFam" id="1.10.10.820:FF:000001">
    <property type="entry name" value="Myosin heavy chain"/>
    <property type="match status" value="1"/>
</dbReference>
<comment type="similarity">
    <text evidence="1">Belongs to the TRAFAC class myosin-kinesin ATPase superfamily. Myosin family. Plant myosin class XI subfamily.</text>
</comment>
<dbReference type="Pfam" id="PF00612">
    <property type="entry name" value="IQ"/>
    <property type="match status" value="5"/>
</dbReference>
<dbReference type="Pfam" id="PF01843">
    <property type="entry name" value="DIL"/>
    <property type="match status" value="1"/>
</dbReference>
<dbReference type="PROSITE" id="PS51844">
    <property type="entry name" value="SH3_LIKE"/>
    <property type="match status" value="1"/>
</dbReference>
<dbReference type="CDD" id="cd01384">
    <property type="entry name" value="MYSc_Myo11"/>
    <property type="match status" value="1"/>
</dbReference>
<dbReference type="Gene3D" id="1.20.58.530">
    <property type="match status" value="1"/>
</dbReference>
<dbReference type="Gene3D" id="1.20.5.190">
    <property type="match status" value="3"/>
</dbReference>
<dbReference type="FunFam" id="1.20.5.190:FF:000001">
    <property type="entry name" value="unconventional myosin-Va"/>
    <property type="match status" value="3"/>
</dbReference>
<evidence type="ECO:0000256" key="10">
    <source>
        <dbReference type="PROSITE-ProRule" id="PRU00782"/>
    </source>
</evidence>
<dbReference type="SMART" id="SM00015">
    <property type="entry name" value="IQ"/>
    <property type="match status" value="6"/>
</dbReference>
<evidence type="ECO:0000259" key="13">
    <source>
        <dbReference type="PROSITE" id="PS51456"/>
    </source>
</evidence>
<dbReference type="InterPro" id="IPR036961">
    <property type="entry name" value="Kinesin_motor_dom_sf"/>
</dbReference>
<dbReference type="Proteomes" id="UP001163823">
    <property type="component" value="Chromosome 2"/>
</dbReference>
<dbReference type="SUPFAM" id="SSF52540">
    <property type="entry name" value="P-loop containing nucleoside triphosphate hydrolases"/>
    <property type="match status" value="2"/>
</dbReference>
<dbReference type="PROSITE" id="PS51456">
    <property type="entry name" value="MYOSIN_MOTOR"/>
    <property type="match status" value="1"/>
</dbReference>
<dbReference type="SMART" id="SM01132">
    <property type="entry name" value="DIL"/>
    <property type="match status" value="1"/>
</dbReference>
<reference evidence="15" key="1">
    <citation type="journal article" date="2023" name="Science">
        <title>Elucidation of the pathway for biosynthesis of saponin adjuvants from the soapbark tree.</title>
        <authorList>
            <person name="Reed J."/>
            <person name="Orme A."/>
            <person name="El-Demerdash A."/>
            <person name="Owen C."/>
            <person name="Martin L.B.B."/>
            <person name="Misra R.C."/>
            <person name="Kikuchi S."/>
            <person name="Rejzek M."/>
            <person name="Martin A.C."/>
            <person name="Harkess A."/>
            <person name="Leebens-Mack J."/>
            <person name="Louveau T."/>
            <person name="Stephenson M.J."/>
            <person name="Osbourn A."/>
        </authorList>
    </citation>
    <scope>NUCLEOTIDE SEQUENCE</scope>
    <source>
        <strain evidence="15">S10</strain>
    </source>
</reference>
<evidence type="ECO:0000256" key="1">
    <source>
        <dbReference type="ARBA" id="ARBA00008049"/>
    </source>
</evidence>
<dbReference type="SMART" id="SM00242">
    <property type="entry name" value="MYSc"/>
    <property type="match status" value="1"/>
</dbReference>
<feature type="coiled-coil region" evidence="11">
    <location>
        <begin position="888"/>
        <end position="1062"/>
    </location>
</feature>
<dbReference type="FunFam" id="3.30.70.1590:FF:000006">
    <property type="entry name" value="Myosin XI D"/>
    <property type="match status" value="1"/>
</dbReference>
<sequence>MDLELLYRIMVIAAPVNIIVGSHVWVEDPGKAWIDGEVSKINNEEVHVHRTDGKTVVTNMSKVFPKDTEASPGGEDDMTKLSYLHEPGVLYNLAARYELNEIYTYTGNILIAINPFQRLLHLYDTHMMEQYKGAAFGELSPHVFAVADVAYRAMINEGKSNSILVSGESGAGKTETTKMLMRYLAHLGGRSGVEGRTVEQQVLESNPVLEAFGNAKTVRNNNSSRFGKFVEIQFDNNGKISGAAIRTYLLERSRVCQISDPERNYHCFYLLCAAPHEEKEKYKLGSPSTYHYLNQSNCYKLDGVDDAHEYLATRRAMDIVGISEEEQEAIFRVVAAILHLGNVEFAKGEEIDSSVIKDEKSRFHLNMTSELLQCDVKSLEDALIKRVMVTPEEIITRTLDPVAALVSRDALAKTIYSRLFDWLVDKINNSIGQDPNSKSLIGVLDIYGFESFKFNSFEQFCINFTNEKLQQHFNQHVFKMEQEEYTKEEIDWSYIEFVDNQDVLDLIEKKPGGIIALLDEACMFPKSTHETFAQKLYQTFKNNKRFIKPKLSRTSFTISHYAGEVMYLADQFLDKNKDYVVAEHQDLLTASKCPFVACLFPPLPEESSKSSKFSSIGSRFKLQLQSLMETLNSTEPHYIRCVKPNNVLKPAIFENASVIQQLRCGGVLEAIRISCAGYPTRRTFYEFLLRFGVLAPEVLEGNYDDKVACRMILDKMGLKGYQIGKAKVFLRAGQMAELDARRAEVLGNAARIIQRQIRTHIARKEFIEYRRAAIRLQSVLRGISARKLFEKLRREAAAVKLQKNFRRYAARNSYLTVRSSSITLQTGLRAMRARNEFRFRKQTKAAVLIQARLRCHNAYCYYKGLQRAAVITQCGWRGRVARRELRNLKMAARETGALKEAKDKLEKRVEELTWRLQLEKRLRNDLEEEKAQEIAKFQNTLHTMQVQVEEANARVVKERDVARKAIEEAPPVIKETPIMVQDTEKVDSLMSEVESLKELLLLEKQAAEEARKSRSDAEIRNTELAKKLEDAERKVDQLQESVQRLEDKLSNTESENQVLRQQGLAVSPTGKAVSARPKTVIIQRTPENGNVLNGEAKITSNMSPVVSNLREPESEGKPQKSLNEKQQEYQDLLIKCITQDLGFSGGKPVAACLVYKCLLNWRSFEVERTSVFDRIIQTVASAIEVQDNNDVLAYWLSNTSTLLLLLQHTLKASGAASLTPQRRRTATASLFGRMSQGLRASPQSAGLSFLNGRGFGRLDDLRQVEAKYPALLFKQQLTAFLEKIYGMIRDNLKKEISPLLGLCIQAPRTSRASLVKGRAHANAVAQQALIAHWQSIVKSLNNYLKLMRVNYVPPFLVRKVFTQIFSFINVQLFNSLLLRRECCSFSNGEYVKAGLAELEQWCIEATEEYAGSAWDELKHIRQAVGFLVIHQKPKKTLNEITKELCPVLSIQQLYRISTMYWDDKYGTHSVSSEVISNMRVMMTEDSNTAVSSSFLLDDDSSIPFSVDDISKSMQQIDIADVDPPPLIRENSGFGFLLARSE</sequence>
<dbReference type="EMBL" id="JARAOO010000002">
    <property type="protein sequence ID" value="KAJ7979285.1"/>
    <property type="molecule type" value="Genomic_DNA"/>
</dbReference>
<protein>
    <submittedName>
        <fullName evidence="15">Myosin</fullName>
    </submittedName>
</protein>
<dbReference type="FunFam" id="1.20.120.720:FF:000011">
    <property type="entry name" value="Myosin 2"/>
    <property type="match status" value="1"/>
</dbReference>
<evidence type="ECO:0000256" key="4">
    <source>
        <dbReference type="ARBA" id="ARBA00022840"/>
    </source>
</evidence>
<evidence type="ECO:0000256" key="7">
    <source>
        <dbReference type="ARBA" id="ARBA00023123"/>
    </source>
</evidence>
<keyword evidence="9 10" id="KW-0009">Actin-binding</keyword>
<feature type="binding site" evidence="10">
    <location>
        <begin position="167"/>
        <end position="174"/>
    </location>
    <ligand>
        <name>ATP</name>
        <dbReference type="ChEBI" id="CHEBI:30616"/>
    </ligand>
</feature>
<keyword evidence="8 10" id="KW-0505">Motor protein</keyword>
<feature type="domain" description="Myosin N-terminal SH3-like" evidence="14">
    <location>
        <begin position="19"/>
        <end position="68"/>
    </location>
</feature>
<feature type="domain" description="Myosin motor" evidence="13">
    <location>
        <begin position="73"/>
        <end position="743"/>
    </location>
</feature>
<evidence type="ECO:0000256" key="2">
    <source>
        <dbReference type="ARBA" id="ARBA00022737"/>
    </source>
</evidence>
<dbReference type="PANTHER" id="PTHR13140">
    <property type="entry name" value="MYOSIN"/>
    <property type="match status" value="1"/>
</dbReference>
<evidence type="ECO:0000259" key="14">
    <source>
        <dbReference type="PROSITE" id="PS51844"/>
    </source>
</evidence>
<dbReference type="GO" id="GO:0030048">
    <property type="term" value="P:actin filament-based movement"/>
    <property type="evidence" value="ECO:0007669"/>
    <property type="project" value="UniProtKB-ARBA"/>
</dbReference>
<dbReference type="GO" id="GO:0005516">
    <property type="term" value="F:calmodulin binding"/>
    <property type="evidence" value="ECO:0007669"/>
    <property type="project" value="UniProtKB-KW"/>
</dbReference>
<evidence type="ECO:0000313" key="15">
    <source>
        <dbReference type="EMBL" id="KAJ7979285.1"/>
    </source>
</evidence>
<dbReference type="InterPro" id="IPR036018">
    <property type="entry name" value="MYSc_Myo11"/>
</dbReference>
<dbReference type="PROSITE" id="PS51126">
    <property type="entry name" value="DILUTE"/>
    <property type="match status" value="1"/>
</dbReference>
<evidence type="ECO:0000256" key="8">
    <source>
        <dbReference type="ARBA" id="ARBA00023175"/>
    </source>
</evidence>
<comment type="caution">
    <text evidence="15">The sequence shown here is derived from an EMBL/GenBank/DDBJ whole genome shotgun (WGS) entry which is preliminary data.</text>
</comment>
<dbReference type="GO" id="GO:0016020">
    <property type="term" value="C:membrane"/>
    <property type="evidence" value="ECO:0007669"/>
    <property type="project" value="TreeGrafter"/>
</dbReference>
<dbReference type="InterPro" id="IPR002710">
    <property type="entry name" value="Dilute_dom"/>
</dbReference>
<keyword evidence="16" id="KW-1185">Reference proteome</keyword>
<name>A0AAD7VKS3_QUISA</name>
<evidence type="ECO:0000313" key="16">
    <source>
        <dbReference type="Proteomes" id="UP001163823"/>
    </source>
</evidence>
<keyword evidence="4 10" id="KW-0067">ATP-binding</keyword>